<reference evidence="2 3" key="1">
    <citation type="submission" date="2019-04" db="EMBL/GenBank/DDBJ databases">
        <title>Friends and foes A comparative genomics study of 23 Aspergillus species from section Flavi.</title>
        <authorList>
            <consortium name="DOE Joint Genome Institute"/>
            <person name="Kjaerbolling I."/>
            <person name="Vesth T."/>
            <person name="Frisvad J.C."/>
            <person name="Nybo J.L."/>
            <person name="Theobald S."/>
            <person name="Kildgaard S."/>
            <person name="Isbrandt T."/>
            <person name="Kuo A."/>
            <person name="Sato A."/>
            <person name="Lyhne E.K."/>
            <person name="Kogle M.E."/>
            <person name="Wiebenga A."/>
            <person name="Kun R.S."/>
            <person name="Lubbers R.J."/>
            <person name="Makela M.R."/>
            <person name="Barry K."/>
            <person name="Chovatia M."/>
            <person name="Clum A."/>
            <person name="Daum C."/>
            <person name="Haridas S."/>
            <person name="He G."/>
            <person name="LaButti K."/>
            <person name="Lipzen A."/>
            <person name="Mondo S."/>
            <person name="Riley R."/>
            <person name="Salamov A."/>
            <person name="Simmons B.A."/>
            <person name="Magnuson J.K."/>
            <person name="Henrissat B."/>
            <person name="Mortensen U.H."/>
            <person name="Larsen T.O."/>
            <person name="Devries R.P."/>
            <person name="Grigoriev I.V."/>
            <person name="Machida M."/>
            <person name="Baker S.E."/>
            <person name="Andersen M.R."/>
        </authorList>
    </citation>
    <scope>NUCLEOTIDE SEQUENCE [LARGE SCALE GENOMIC DNA]</scope>
    <source>
        <strain evidence="2 3">CBS 151.66</strain>
    </source>
</reference>
<dbReference type="Proteomes" id="UP000326565">
    <property type="component" value="Unassembled WGS sequence"/>
</dbReference>
<dbReference type="OrthoDB" id="160645at2759"/>
<keyword evidence="3" id="KW-1185">Reference proteome</keyword>
<protein>
    <recommendedName>
        <fullName evidence="1">DUF7223 domain-containing protein</fullName>
    </recommendedName>
</protein>
<dbReference type="EMBL" id="ML732186">
    <property type="protein sequence ID" value="KAB8076029.1"/>
    <property type="molecule type" value="Genomic_DNA"/>
</dbReference>
<dbReference type="Pfam" id="PF23865">
    <property type="entry name" value="DUF7223"/>
    <property type="match status" value="1"/>
</dbReference>
<dbReference type="InterPro" id="IPR055647">
    <property type="entry name" value="DUF7223"/>
</dbReference>
<sequence>MKVNAQIEAGVNFHAKAAIQLAAVALGHGFEAGVNIKPFLGATLSLSESTTGVCPNDPEHHTFGVNLAPSTGITLNAEIAKAQDQANPLAKLTIADVKVPIPNACFGFGPVVAKGGNHASEIRLSQFRL</sequence>
<evidence type="ECO:0000313" key="2">
    <source>
        <dbReference type="EMBL" id="KAB8076029.1"/>
    </source>
</evidence>
<evidence type="ECO:0000313" key="3">
    <source>
        <dbReference type="Proteomes" id="UP000326565"/>
    </source>
</evidence>
<evidence type="ECO:0000259" key="1">
    <source>
        <dbReference type="Pfam" id="PF23865"/>
    </source>
</evidence>
<gene>
    <name evidence="2" type="ORF">BDV29DRAFT_155110</name>
</gene>
<proteinExistence type="predicted"/>
<accession>A0A5N5X5S3</accession>
<organism evidence="2 3">
    <name type="scientific">Aspergillus leporis</name>
    <dbReference type="NCBI Taxonomy" id="41062"/>
    <lineage>
        <taxon>Eukaryota</taxon>
        <taxon>Fungi</taxon>
        <taxon>Dikarya</taxon>
        <taxon>Ascomycota</taxon>
        <taxon>Pezizomycotina</taxon>
        <taxon>Eurotiomycetes</taxon>
        <taxon>Eurotiomycetidae</taxon>
        <taxon>Eurotiales</taxon>
        <taxon>Aspergillaceae</taxon>
        <taxon>Aspergillus</taxon>
        <taxon>Aspergillus subgen. Circumdati</taxon>
    </lineage>
</organism>
<dbReference type="AlphaFoldDB" id="A0A5N5X5S3"/>
<feature type="domain" description="DUF7223" evidence="1">
    <location>
        <begin position="2"/>
        <end position="106"/>
    </location>
</feature>
<name>A0A5N5X5S3_9EURO</name>